<evidence type="ECO:0000313" key="2">
    <source>
        <dbReference type="Proteomes" id="UP000759537"/>
    </source>
</evidence>
<dbReference type="AlphaFoldDB" id="A0A9P5MTD3"/>
<keyword evidence="2" id="KW-1185">Reference proteome</keyword>
<feature type="non-terminal residue" evidence="1">
    <location>
        <position position="1"/>
    </location>
</feature>
<comment type="caution">
    <text evidence="1">The sequence shown here is derived from an EMBL/GenBank/DDBJ whole genome shotgun (WGS) entry which is preliminary data.</text>
</comment>
<reference evidence="1" key="1">
    <citation type="submission" date="2019-10" db="EMBL/GenBank/DDBJ databases">
        <authorList>
            <consortium name="DOE Joint Genome Institute"/>
            <person name="Kuo A."/>
            <person name="Miyauchi S."/>
            <person name="Kiss E."/>
            <person name="Drula E."/>
            <person name="Kohler A."/>
            <person name="Sanchez-Garcia M."/>
            <person name="Andreopoulos B."/>
            <person name="Barry K.W."/>
            <person name="Bonito G."/>
            <person name="Buee M."/>
            <person name="Carver A."/>
            <person name="Chen C."/>
            <person name="Cichocki N."/>
            <person name="Clum A."/>
            <person name="Culley D."/>
            <person name="Crous P.W."/>
            <person name="Fauchery L."/>
            <person name="Girlanda M."/>
            <person name="Hayes R."/>
            <person name="Keri Z."/>
            <person name="LaButti K."/>
            <person name="Lipzen A."/>
            <person name="Lombard V."/>
            <person name="Magnuson J."/>
            <person name="Maillard F."/>
            <person name="Morin E."/>
            <person name="Murat C."/>
            <person name="Nolan M."/>
            <person name="Ohm R."/>
            <person name="Pangilinan J."/>
            <person name="Pereira M."/>
            <person name="Perotto S."/>
            <person name="Peter M."/>
            <person name="Riley R."/>
            <person name="Sitrit Y."/>
            <person name="Stielow B."/>
            <person name="Szollosi G."/>
            <person name="Zifcakova L."/>
            <person name="Stursova M."/>
            <person name="Spatafora J.W."/>
            <person name="Tedersoo L."/>
            <person name="Vaario L.-M."/>
            <person name="Yamada A."/>
            <person name="Yan M."/>
            <person name="Wang P."/>
            <person name="Xu J."/>
            <person name="Bruns T."/>
            <person name="Baldrian P."/>
            <person name="Vilgalys R."/>
            <person name="Henrissat B."/>
            <person name="Grigoriev I.V."/>
            <person name="Hibbett D."/>
            <person name="Nagy L.G."/>
            <person name="Martin F.M."/>
        </authorList>
    </citation>
    <scope>NUCLEOTIDE SEQUENCE</scope>
    <source>
        <strain evidence="1">Prilba</strain>
    </source>
</reference>
<name>A0A9P5MTD3_9AGAM</name>
<reference evidence="1" key="2">
    <citation type="journal article" date="2020" name="Nat. Commun.">
        <title>Large-scale genome sequencing of mycorrhizal fungi provides insights into the early evolution of symbiotic traits.</title>
        <authorList>
            <person name="Miyauchi S."/>
            <person name="Kiss E."/>
            <person name="Kuo A."/>
            <person name="Drula E."/>
            <person name="Kohler A."/>
            <person name="Sanchez-Garcia M."/>
            <person name="Morin E."/>
            <person name="Andreopoulos B."/>
            <person name="Barry K.W."/>
            <person name="Bonito G."/>
            <person name="Buee M."/>
            <person name="Carver A."/>
            <person name="Chen C."/>
            <person name="Cichocki N."/>
            <person name="Clum A."/>
            <person name="Culley D."/>
            <person name="Crous P.W."/>
            <person name="Fauchery L."/>
            <person name="Girlanda M."/>
            <person name="Hayes R.D."/>
            <person name="Keri Z."/>
            <person name="LaButti K."/>
            <person name="Lipzen A."/>
            <person name="Lombard V."/>
            <person name="Magnuson J."/>
            <person name="Maillard F."/>
            <person name="Murat C."/>
            <person name="Nolan M."/>
            <person name="Ohm R.A."/>
            <person name="Pangilinan J."/>
            <person name="Pereira M.F."/>
            <person name="Perotto S."/>
            <person name="Peter M."/>
            <person name="Pfister S."/>
            <person name="Riley R."/>
            <person name="Sitrit Y."/>
            <person name="Stielow J.B."/>
            <person name="Szollosi G."/>
            <person name="Zifcakova L."/>
            <person name="Stursova M."/>
            <person name="Spatafora J.W."/>
            <person name="Tedersoo L."/>
            <person name="Vaario L.M."/>
            <person name="Yamada A."/>
            <person name="Yan M."/>
            <person name="Wang P."/>
            <person name="Xu J."/>
            <person name="Bruns T."/>
            <person name="Baldrian P."/>
            <person name="Vilgalys R."/>
            <person name="Dunand C."/>
            <person name="Henrissat B."/>
            <person name="Grigoriev I.V."/>
            <person name="Hibbett D."/>
            <person name="Nagy L.G."/>
            <person name="Martin F.M."/>
        </authorList>
    </citation>
    <scope>NUCLEOTIDE SEQUENCE</scope>
    <source>
        <strain evidence="1">Prilba</strain>
    </source>
</reference>
<sequence>KGVKEPWRCSGRFEALGQTLLTHFNRCGFSSVVKASSVSQATATSTAATGTHYNATK</sequence>
<protein>
    <submittedName>
        <fullName evidence="1">Uncharacterized protein</fullName>
    </submittedName>
</protein>
<evidence type="ECO:0000313" key="1">
    <source>
        <dbReference type="EMBL" id="KAF8478138.1"/>
    </source>
</evidence>
<accession>A0A9P5MTD3</accession>
<dbReference type="EMBL" id="WHVB01000012">
    <property type="protein sequence ID" value="KAF8478138.1"/>
    <property type="molecule type" value="Genomic_DNA"/>
</dbReference>
<proteinExistence type="predicted"/>
<dbReference type="Proteomes" id="UP000759537">
    <property type="component" value="Unassembled WGS sequence"/>
</dbReference>
<organism evidence="1 2">
    <name type="scientific">Russula ochroleuca</name>
    <dbReference type="NCBI Taxonomy" id="152965"/>
    <lineage>
        <taxon>Eukaryota</taxon>
        <taxon>Fungi</taxon>
        <taxon>Dikarya</taxon>
        <taxon>Basidiomycota</taxon>
        <taxon>Agaricomycotina</taxon>
        <taxon>Agaricomycetes</taxon>
        <taxon>Russulales</taxon>
        <taxon>Russulaceae</taxon>
        <taxon>Russula</taxon>
    </lineage>
</organism>
<gene>
    <name evidence="1" type="ORF">DFH94DRAFT_634049</name>
</gene>